<protein>
    <recommendedName>
        <fullName evidence="6 11">UDP-glucose 4-epimerase</fullName>
        <ecNumber evidence="5 11">5.1.3.2</ecNumber>
    </recommendedName>
</protein>
<comment type="cofactor">
    <cofactor evidence="2 11">
        <name>NAD(+)</name>
        <dbReference type="ChEBI" id="CHEBI:57540"/>
    </cofactor>
</comment>
<evidence type="ECO:0000259" key="12">
    <source>
        <dbReference type="Pfam" id="PF01370"/>
    </source>
</evidence>
<dbReference type="eggNOG" id="COG1087">
    <property type="taxonomic scope" value="Bacteria"/>
</dbReference>
<keyword evidence="14" id="KW-1185">Reference proteome</keyword>
<dbReference type="EC" id="5.1.3.2" evidence="5 11"/>
<name>G9YJM1_9FIRM</name>
<dbReference type="STRING" id="861450.HMPREF0080_01874"/>
<comment type="similarity">
    <text evidence="4 11">Belongs to the NAD(P)-dependent epimerase/dehydratase family.</text>
</comment>
<dbReference type="PATRIC" id="fig|861450.3.peg.1730"/>
<dbReference type="UniPathway" id="UPA00214"/>
<dbReference type="InterPro" id="IPR001509">
    <property type="entry name" value="Epimerase_deHydtase"/>
</dbReference>
<dbReference type="GO" id="GO:0033499">
    <property type="term" value="P:galactose catabolic process via UDP-galactose, Leloir pathway"/>
    <property type="evidence" value="ECO:0007669"/>
    <property type="project" value="TreeGrafter"/>
</dbReference>
<evidence type="ECO:0000256" key="10">
    <source>
        <dbReference type="ARBA" id="ARBA00023277"/>
    </source>
</evidence>
<proteinExistence type="inferred from homology"/>
<evidence type="ECO:0000256" key="9">
    <source>
        <dbReference type="ARBA" id="ARBA00023235"/>
    </source>
</evidence>
<keyword evidence="9 11" id="KW-0413">Isomerase</keyword>
<evidence type="ECO:0000256" key="8">
    <source>
        <dbReference type="ARBA" id="ARBA00023144"/>
    </source>
</evidence>
<dbReference type="RefSeq" id="WP_006790840.1">
    <property type="nucleotide sequence ID" value="NZ_JH417610.1"/>
</dbReference>
<dbReference type="Gene3D" id="3.40.50.720">
    <property type="entry name" value="NAD(P)-binding Rossmann-like Domain"/>
    <property type="match status" value="1"/>
</dbReference>
<evidence type="ECO:0000256" key="11">
    <source>
        <dbReference type="RuleBase" id="RU366046"/>
    </source>
</evidence>
<organism evidence="13 14">
    <name type="scientific">Anaeroglobus geminatus F0357</name>
    <dbReference type="NCBI Taxonomy" id="861450"/>
    <lineage>
        <taxon>Bacteria</taxon>
        <taxon>Bacillati</taxon>
        <taxon>Bacillota</taxon>
        <taxon>Negativicutes</taxon>
        <taxon>Veillonellales</taxon>
        <taxon>Veillonellaceae</taxon>
        <taxon>Anaeroglobus</taxon>
    </lineage>
</organism>
<evidence type="ECO:0000256" key="6">
    <source>
        <dbReference type="ARBA" id="ARBA00018569"/>
    </source>
</evidence>
<accession>G9YJM1</accession>
<evidence type="ECO:0000256" key="4">
    <source>
        <dbReference type="ARBA" id="ARBA00007637"/>
    </source>
</evidence>
<evidence type="ECO:0000256" key="7">
    <source>
        <dbReference type="ARBA" id="ARBA00023027"/>
    </source>
</evidence>
<evidence type="ECO:0000256" key="3">
    <source>
        <dbReference type="ARBA" id="ARBA00004947"/>
    </source>
</evidence>
<keyword evidence="10 11" id="KW-0119">Carbohydrate metabolism</keyword>
<comment type="caution">
    <text evidence="13">The sequence shown here is derived from an EMBL/GenBank/DDBJ whole genome shotgun (WGS) entry which is preliminary data.</text>
</comment>
<dbReference type="EMBL" id="AGCJ01000081">
    <property type="protein sequence ID" value="EHM38420.1"/>
    <property type="molecule type" value="Genomic_DNA"/>
</dbReference>
<dbReference type="InterPro" id="IPR036291">
    <property type="entry name" value="NAD(P)-bd_dom_sf"/>
</dbReference>
<dbReference type="PANTHER" id="PTHR43725:SF53">
    <property type="entry name" value="UDP-ARABINOSE 4-EPIMERASE 1"/>
    <property type="match status" value="1"/>
</dbReference>
<dbReference type="AlphaFoldDB" id="G9YJM1"/>
<evidence type="ECO:0000256" key="1">
    <source>
        <dbReference type="ARBA" id="ARBA00000083"/>
    </source>
</evidence>
<dbReference type="NCBIfam" id="TIGR01179">
    <property type="entry name" value="galE"/>
    <property type="match status" value="1"/>
</dbReference>
<comment type="subunit">
    <text evidence="11">Homodimer.</text>
</comment>
<dbReference type="Pfam" id="PF01370">
    <property type="entry name" value="Epimerase"/>
    <property type="match status" value="1"/>
</dbReference>
<dbReference type="InterPro" id="IPR005886">
    <property type="entry name" value="UDP_G4E"/>
</dbReference>
<evidence type="ECO:0000256" key="5">
    <source>
        <dbReference type="ARBA" id="ARBA00013189"/>
    </source>
</evidence>
<evidence type="ECO:0000313" key="13">
    <source>
        <dbReference type="EMBL" id="EHM38420.1"/>
    </source>
</evidence>
<keyword evidence="7 11" id="KW-0520">NAD</keyword>
<dbReference type="Gene3D" id="3.90.25.10">
    <property type="entry name" value="UDP-galactose 4-epimerase, domain 1"/>
    <property type="match status" value="1"/>
</dbReference>
<dbReference type="Proteomes" id="UP000005481">
    <property type="component" value="Unassembled WGS sequence"/>
</dbReference>
<comment type="catalytic activity">
    <reaction evidence="1 11">
        <text>UDP-alpha-D-glucose = UDP-alpha-D-galactose</text>
        <dbReference type="Rhea" id="RHEA:22168"/>
        <dbReference type="ChEBI" id="CHEBI:58885"/>
        <dbReference type="ChEBI" id="CHEBI:66914"/>
        <dbReference type="EC" id="5.1.3.2"/>
    </reaction>
</comment>
<dbReference type="GO" id="GO:0003978">
    <property type="term" value="F:UDP-glucose 4-epimerase activity"/>
    <property type="evidence" value="ECO:0007669"/>
    <property type="project" value="UniProtKB-UniRule"/>
</dbReference>
<dbReference type="CDD" id="cd05247">
    <property type="entry name" value="UDP_G4E_1_SDR_e"/>
    <property type="match status" value="1"/>
</dbReference>
<feature type="domain" description="NAD-dependent epimerase/dehydratase" evidence="12">
    <location>
        <begin position="3"/>
        <end position="252"/>
    </location>
</feature>
<evidence type="ECO:0000313" key="14">
    <source>
        <dbReference type="Proteomes" id="UP000005481"/>
    </source>
</evidence>
<dbReference type="OrthoDB" id="9801785at2"/>
<reference evidence="13 14" key="1">
    <citation type="submission" date="2011-08" db="EMBL/GenBank/DDBJ databases">
        <authorList>
            <person name="Weinstock G."/>
            <person name="Sodergren E."/>
            <person name="Clifton S."/>
            <person name="Fulton L."/>
            <person name="Fulton B."/>
            <person name="Courtney L."/>
            <person name="Fronick C."/>
            <person name="Harrison M."/>
            <person name="Strong C."/>
            <person name="Farmer C."/>
            <person name="Delahaunty K."/>
            <person name="Markovic C."/>
            <person name="Hall O."/>
            <person name="Minx P."/>
            <person name="Tomlinson C."/>
            <person name="Mitreva M."/>
            <person name="Hou S."/>
            <person name="Chen J."/>
            <person name="Wollam A."/>
            <person name="Pepin K.H."/>
            <person name="Johnson M."/>
            <person name="Bhonagiri V."/>
            <person name="Zhang X."/>
            <person name="Suruliraj S."/>
            <person name="Warren W."/>
            <person name="Chinwalla A."/>
            <person name="Mardis E.R."/>
            <person name="Wilson R.K."/>
        </authorList>
    </citation>
    <scope>NUCLEOTIDE SEQUENCE [LARGE SCALE GENOMIC DNA]</scope>
    <source>
        <strain evidence="13 14">F0357</strain>
    </source>
</reference>
<sequence>MKVLVTGGAGYIGSHAVRALLEKGHEAVVLDNLSRGHRGAVPTDVKLIIEDIHNTDSVQTILETERIEGVMHFAAHSRLGESMENPTVYYDNNVIGSWSLLEAVRRAGVPNFVFSSTAAVYGEPEVTPITETMPHEPTNVYGQTKLMIEQMLAQFARAYGLHYASLRYFNAAGASPDASIGEDHVPETHLIPLILQAALGIRDSISIFGTDYPTPDGTCIRDYIHVVDLADAHCRVLEYLVNGGISQAFNLGSQNGFSVREMIRVAKEVTGRNFTVKEALRRAGDPAVLIASSEKFRKATTWRPQFSDIGTIIEHAWKWHKTHPNGYKK</sequence>
<dbReference type="PANTHER" id="PTHR43725">
    <property type="entry name" value="UDP-GLUCOSE 4-EPIMERASE"/>
    <property type="match status" value="1"/>
</dbReference>
<keyword evidence="8" id="KW-0299">Galactose metabolism</keyword>
<evidence type="ECO:0000256" key="2">
    <source>
        <dbReference type="ARBA" id="ARBA00001911"/>
    </source>
</evidence>
<dbReference type="SUPFAM" id="SSF51735">
    <property type="entry name" value="NAD(P)-binding Rossmann-fold domains"/>
    <property type="match status" value="1"/>
</dbReference>
<dbReference type="HOGENOM" id="CLU_007383_1_10_9"/>
<gene>
    <name evidence="13" type="ORF">HMPREF0080_01874</name>
</gene>
<comment type="pathway">
    <text evidence="3 11">Carbohydrate metabolism; galactose metabolism.</text>
</comment>